<feature type="domain" description="EngC GTPase" evidence="11">
    <location>
        <begin position="100"/>
        <end position="247"/>
    </location>
</feature>
<dbReference type="AlphaFoldDB" id="A0A081NGU9"/>
<keyword evidence="7 10" id="KW-0862">Zinc</keyword>
<dbReference type="RefSeq" id="WP_034834493.1">
    <property type="nucleotide sequence ID" value="NZ_JOKH01000002.1"/>
</dbReference>
<feature type="binding site" evidence="10">
    <location>
        <position position="279"/>
    </location>
    <ligand>
        <name>Zn(2+)</name>
        <dbReference type="ChEBI" id="CHEBI:29105"/>
    </ligand>
</feature>
<dbReference type="GO" id="GO:0003924">
    <property type="term" value="F:GTPase activity"/>
    <property type="evidence" value="ECO:0007669"/>
    <property type="project" value="UniProtKB-UniRule"/>
</dbReference>
<dbReference type="Proteomes" id="UP000028073">
    <property type="component" value="Unassembled WGS sequence"/>
</dbReference>
<keyword evidence="2 10" id="KW-0690">Ribosome biogenesis</keyword>
<protein>
    <recommendedName>
        <fullName evidence="10">Small ribosomal subunit biogenesis GTPase RsgA</fullName>
        <ecNumber evidence="10">3.6.1.-</ecNumber>
    </recommendedName>
</protein>
<comment type="caution">
    <text evidence="13">The sequence shown here is derived from an EMBL/GenBank/DDBJ whole genome shotgun (WGS) entry which is preliminary data.</text>
</comment>
<dbReference type="eggNOG" id="COG1162">
    <property type="taxonomic scope" value="Bacteria"/>
</dbReference>
<keyword evidence="4 10" id="KW-0699">rRNA-binding</keyword>
<dbReference type="SUPFAM" id="SSF52540">
    <property type="entry name" value="P-loop containing nucleoside triphosphate hydrolases"/>
    <property type="match status" value="1"/>
</dbReference>
<dbReference type="PANTHER" id="PTHR32120">
    <property type="entry name" value="SMALL RIBOSOMAL SUBUNIT BIOGENESIS GTPASE RSGA"/>
    <property type="match status" value="1"/>
</dbReference>
<dbReference type="PANTHER" id="PTHR32120:SF10">
    <property type="entry name" value="SMALL RIBOSOMAL SUBUNIT BIOGENESIS GTPASE RSGA"/>
    <property type="match status" value="1"/>
</dbReference>
<keyword evidence="8 10" id="KW-0694">RNA-binding</keyword>
<feature type="binding site" evidence="10">
    <location>
        <position position="277"/>
    </location>
    <ligand>
        <name>Zn(2+)</name>
        <dbReference type="ChEBI" id="CHEBI:29105"/>
    </ligand>
</feature>
<dbReference type="GO" id="GO:0019843">
    <property type="term" value="F:rRNA binding"/>
    <property type="evidence" value="ECO:0007669"/>
    <property type="project" value="UniProtKB-KW"/>
</dbReference>
<dbReference type="GO" id="GO:0046872">
    <property type="term" value="F:metal ion binding"/>
    <property type="evidence" value="ECO:0007669"/>
    <property type="project" value="UniProtKB-KW"/>
</dbReference>
<dbReference type="EMBL" id="JOKH01000002">
    <property type="protein sequence ID" value="KEQ17672.1"/>
    <property type="molecule type" value="Genomic_DNA"/>
</dbReference>
<dbReference type="InterPro" id="IPR004881">
    <property type="entry name" value="Ribosome_biogen_GTPase_RsgA"/>
</dbReference>
<dbReference type="InterPro" id="IPR027417">
    <property type="entry name" value="P-loop_NTPase"/>
</dbReference>
<evidence type="ECO:0000256" key="1">
    <source>
        <dbReference type="ARBA" id="ARBA00022490"/>
    </source>
</evidence>
<evidence type="ECO:0000313" key="13">
    <source>
        <dbReference type="EMBL" id="KEQ17672.1"/>
    </source>
</evidence>
<dbReference type="Gene3D" id="3.40.50.300">
    <property type="entry name" value="P-loop containing nucleotide triphosphate hydrolases"/>
    <property type="match status" value="1"/>
</dbReference>
<evidence type="ECO:0000259" key="11">
    <source>
        <dbReference type="PROSITE" id="PS50936"/>
    </source>
</evidence>
<evidence type="ECO:0000256" key="3">
    <source>
        <dbReference type="ARBA" id="ARBA00022723"/>
    </source>
</evidence>
<comment type="function">
    <text evidence="10">One of several proteins that assist in the late maturation steps of the functional core of the 30S ribosomal subunit. Helps release RbfA from mature subunits. May play a role in the assembly of ribosomal proteins into the subunit. Circularly permuted GTPase that catalyzes slow GTP hydrolysis, GTPase activity is stimulated by the 30S ribosomal subunit.</text>
</comment>
<feature type="binding site" evidence="10">
    <location>
        <begin position="191"/>
        <end position="199"/>
    </location>
    <ligand>
        <name>GTP</name>
        <dbReference type="ChEBI" id="CHEBI:37565"/>
    </ligand>
</feature>
<evidence type="ECO:0000256" key="10">
    <source>
        <dbReference type="HAMAP-Rule" id="MF_01820"/>
    </source>
</evidence>
<evidence type="ECO:0000256" key="2">
    <source>
        <dbReference type="ARBA" id="ARBA00022517"/>
    </source>
</evidence>
<feature type="domain" description="CP-type G" evidence="12">
    <location>
        <begin position="94"/>
        <end position="249"/>
    </location>
</feature>
<dbReference type="GO" id="GO:0005525">
    <property type="term" value="F:GTP binding"/>
    <property type="evidence" value="ECO:0007669"/>
    <property type="project" value="UniProtKB-UniRule"/>
</dbReference>
<dbReference type="CDD" id="cd01854">
    <property type="entry name" value="YjeQ_EngC"/>
    <property type="match status" value="1"/>
</dbReference>
<keyword evidence="6 10" id="KW-0378">Hydrolase</keyword>
<keyword evidence="9 10" id="KW-0342">GTP-binding</keyword>
<dbReference type="STRING" id="1137799.GZ78_08225"/>
<keyword evidence="14" id="KW-1185">Reference proteome</keyword>
<dbReference type="PROSITE" id="PS51721">
    <property type="entry name" value="G_CP"/>
    <property type="match status" value="1"/>
</dbReference>
<evidence type="ECO:0000256" key="7">
    <source>
        <dbReference type="ARBA" id="ARBA00022833"/>
    </source>
</evidence>
<dbReference type="PROSITE" id="PS50936">
    <property type="entry name" value="ENGC_GTPASE"/>
    <property type="match status" value="1"/>
</dbReference>
<feature type="binding site" evidence="10">
    <location>
        <begin position="139"/>
        <end position="142"/>
    </location>
    <ligand>
        <name>GTP</name>
        <dbReference type="ChEBI" id="CHEBI:37565"/>
    </ligand>
</feature>
<evidence type="ECO:0000256" key="6">
    <source>
        <dbReference type="ARBA" id="ARBA00022801"/>
    </source>
</evidence>
<dbReference type="InterPro" id="IPR030378">
    <property type="entry name" value="G_CP_dom"/>
</dbReference>
<name>A0A081NGU9_9GAMM</name>
<dbReference type="HAMAP" id="MF_01820">
    <property type="entry name" value="GTPase_RsgA"/>
    <property type="match status" value="1"/>
</dbReference>
<comment type="subunit">
    <text evidence="10">Monomer. Associates with 30S ribosomal subunit, binds 16S rRNA.</text>
</comment>
<dbReference type="OrthoDB" id="9809485at2"/>
<evidence type="ECO:0000256" key="9">
    <source>
        <dbReference type="ARBA" id="ARBA00023134"/>
    </source>
</evidence>
<comment type="cofactor">
    <cofactor evidence="10">
        <name>Zn(2+)</name>
        <dbReference type="ChEBI" id="CHEBI:29105"/>
    </cofactor>
    <text evidence="10">Binds 1 zinc ion per subunit.</text>
</comment>
<dbReference type="EC" id="3.6.1.-" evidence="10"/>
<accession>A0A081NGU9</accession>
<dbReference type="Gene3D" id="1.10.40.50">
    <property type="entry name" value="Probable gtpase engc, domain 3"/>
    <property type="match status" value="1"/>
</dbReference>
<comment type="subcellular location">
    <subcellularLocation>
        <location evidence="10">Cytoplasm</location>
    </subcellularLocation>
</comment>
<keyword evidence="1 10" id="KW-0963">Cytoplasm</keyword>
<evidence type="ECO:0000256" key="4">
    <source>
        <dbReference type="ARBA" id="ARBA00022730"/>
    </source>
</evidence>
<dbReference type="Pfam" id="PF03193">
    <property type="entry name" value="RsgA_GTPase"/>
    <property type="match status" value="1"/>
</dbReference>
<evidence type="ECO:0000256" key="8">
    <source>
        <dbReference type="ARBA" id="ARBA00022884"/>
    </source>
</evidence>
<reference evidence="13 14" key="1">
    <citation type="submission" date="2014-06" db="EMBL/GenBank/DDBJ databases">
        <title>Whole Genome Sequences of Three Symbiotic Endozoicomonas Bacteria.</title>
        <authorList>
            <person name="Neave M.J."/>
            <person name="Apprill A."/>
            <person name="Voolstra C.R."/>
        </authorList>
    </citation>
    <scope>NUCLEOTIDE SEQUENCE [LARGE SCALE GENOMIC DNA]</scope>
    <source>
        <strain evidence="13 14">DSM 25634</strain>
    </source>
</reference>
<keyword evidence="3 10" id="KW-0479">Metal-binding</keyword>
<dbReference type="NCBIfam" id="TIGR00157">
    <property type="entry name" value="ribosome small subunit-dependent GTPase A"/>
    <property type="match status" value="1"/>
</dbReference>
<feature type="binding site" evidence="10">
    <location>
        <position position="285"/>
    </location>
    <ligand>
        <name>Zn(2+)</name>
        <dbReference type="ChEBI" id="CHEBI:29105"/>
    </ligand>
</feature>
<gene>
    <name evidence="10" type="primary">rsgA</name>
    <name evidence="13" type="ORF">GZ78_08225</name>
</gene>
<sequence length="347" mass="38438">MSIIFSLSELGWRPFFRQQLTFEEWESSQPARIIAVHRSNLDVAIDGQTIVIPVIPSMPSLAVGDWILIENNGFQRLLERQSLFSRKAAGSKVSEQLIAANLDTAFIVCSMNQDFNLNRIERYLALVAEAEVEPVIVLTKQDLCPDAEHFIDQVRSIDSTLQILGVNSLDSESLSILHPWCSPGRTVALIGSSGVGKSTLVNGLLGQSQQVTGNIREDDSKGRHTTTGRSLHLTSAGALLLDTPGMREVQLAHCESGVEATFAEITELSEQCQFHDCQHQSEPGCAVKAAILTGKIDQRRLDSYRKLLREQAMNSASLAEKRSQNKAYTRHIKSVAKSSKRLKQNWE</sequence>
<evidence type="ECO:0000259" key="12">
    <source>
        <dbReference type="PROSITE" id="PS51721"/>
    </source>
</evidence>
<comment type="similarity">
    <text evidence="10">Belongs to the TRAFAC class YlqF/YawG GTPase family. RsgA subfamily.</text>
</comment>
<dbReference type="GO" id="GO:0042274">
    <property type="term" value="P:ribosomal small subunit biogenesis"/>
    <property type="evidence" value="ECO:0007669"/>
    <property type="project" value="UniProtKB-UniRule"/>
</dbReference>
<keyword evidence="5 10" id="KW-0547">Nucleotide-binding</keyword>
<evidence type="ECO:0000313" key="14">
    <source>
        <dbReference type="Proteomes" id="UP000028073"/>
    </source>
</evidence>
<dbReference type="InterPro" id="IPR010914">
    <property type="entry name" value="RsgA_GTPase_dom"/>
</dbReference>
<dbReference type="GO" id="GO:0005737">
    <property type="term" value="C:cytoplasm"/>
    <property type="evidence" value="ECO:0007669"/>
    <property type="project" value="UniProtKB-SubCell"/>
</dbReference>
<feature type="binding site" evidence="10">
    <location>
        <position position="272"/>
    </location>
    <ligand>
        <name>Zn(2+)</name>
        <dbReference type="ChEBI" id="CHEBI:29105"/>
    </ligand>
</feature>
<evidence type="ECO:0000256" key="5">
    <source>
        <dbReference type="ARBA" id="ARBA00022741"/>
    </source>
</evidence>
<proteinExistence type="inferred from homology"/>
<organism evidence="13 14">
    <name type="scientific">Endozoicomonas numazuensis</name>
    <dbReference type="NCBI Taxonomy" id="1137799"/>
    <lineage>
        <taxon>Bacteria</taxon>
        <taxon>Pseudomonadati</taxon>
        <taxon>Pseudomonadota</taxon>
        <taxon>Gammaproteobacteria</taxon>
        <taxon>Oceanospirillales</taxon>
        <taxon>Endozoicomonadaceae</taxon>
        <taxon>Endozoicomonas</taxon>
    </lineage>
</organism>